<dbReference type="PROSITE" id="PS00080">
    <property type="entry name" value="MULTICOPPER_OXIDASE2"/>
    <property type="match status" value="1"/>
</dbReference>
<evidence type="ECO:0000313" key="7">
    <source>
        <dbReference type="Proteomes" id="UP001164459"/>
    </source>
</evidence>
<proteinExistence type="predicted"/>
<dbReference type="InterPro" id="IPR033138">
    <property type="entry name" value="Cu_oxidase_CS"/>
</dbReference>
<dbReference type="PROSITE" id="PS00079">
    <property type="entry name" value="MULTICOPPER_OXIDASE1"/>
    <property type="match status" value="1"/>
</dbReference>
<dbReference type="InterPro" id="IPR002355">
    <property type="entry name" value="Cu_oxidase_Cu_BS"/>
</dbReference>
<reference evidence="6" key="1">
    <citation type="submission" date="2022-11" db="EMBL/GenBank/DDBJ databases">
        <title>Minimal conservation of predation-associated metabolite biosynthetic gene clusters underscores biosynthetic potential of Myxococcota including descriptions for ten novel species: Archangium lansinium sp. nov., Myxococcus landrumus sp. nov., Nannocystis bai.</title>
        <authorList>
            <person name="Ahearne A."/>
            <person name="Stevens C."/>
            <person name="Dowd S."/>
        </authorList>
    </citation>
    <scope>NUCLEOTIDE SEQUENCE</scope>
    <source>
        <strain evidence="6">Fl3</strain>
    </source>
</reference>
<dbReference type="PROSITE" id="PS51257">
    <property type="entry name" value="PROKAR_LIPOPROTEIN"/>
    <property type="match status" value="1"/>
</dbReference>
<evidence type="ECO:0000259" key="3">
    <source>
        <dbReference type="Pfam" id="PF00394"/>
    </source>
</evidence>
<dbReference type="Pfam" id="PF07732">
    <property type="entry name" value="Cu-oxidase_3"/>
    <property type="match status" value="1"/>
</dbReference>
<dbReference type="Pfam" id="PF07731">
    <property type="entry name" value="Cu-oxidase_2"/>
    <property type="match status" value="1"/>
</dbReference>
<keyword evidence="2" id="KW-0560">Oxidoreductase</keyword>
<feature type="domain" description="Plastocyanin-like" evidence="4">
    <location>
        <begin position="367"/>
        <end position="465"/>
    </location>
</feature>
<accession>A0ABY7HBQ7</accession>
<evidence type="ECO:0000259" key="5">
    <source>
        <dbReference type="Pfam" id="PF07732"/>
    </source>
</evidence>
<dbReference type="RefSeq" id="WP_269039068.1">
    <property type="nucleotide sequence ID" value="NZ_CP114040.1"/>
</dbReference>
<evidence type="ECO:0000313" key="6">
    <source>
        <dbReference type="EMBL" id="WAS96704.1"/>
    </source>
</evidence>
<dbReference type="PANTHER" id="PTHR11709:SF2">
    <property type="entry name" value="MULTICOPPER OXIDASE LPR1"/>
    <property type="match status" value="1"/>
</dbReference>
<evidence type="ECO:0000256" key="1">
    <source>
        <dbReference type="ARBA" id="ARBA00022723"/>
    </source>
</evidence>
<evidence type="ECO:0000256" key="2">
    <source>
        <dbReference type="ARBA" id="ARBA00023002"/>
    </source>
</evidence>
<dbReference type="EMBL" id="CP114040">
    <property type="protein sequence ID" value="WAS96704.1"/>
    <property type="molecule type" value="Genomic_DNA"/>
</dbReference>
<dbReference type="InterPro" id="IPR008972">
    <property type="entry name" value="Cupredoxin"/>
</dbReference>
<dbReference type="Proteomes" id="UP001164459">
    <property type="component" value="Chromosome"/>
</dbReference>
<dbReference type="InterPro" id="IPR045087">
    <property type="entry name" value="Cu-oxidase_fam"/>
</dbReference>
<dbReference type="InterPro" id="IPR011707">
    <property type="entry name" value="Cu-oxidase-like_N"/>
</dbReference>
<organism evidence="6 7">
    <name type="scientific">Nannocystis punicea</name>
    <dbReference type="NCBI Taxonomy" id="2995304"/>
    <lineage>
        <taxon>Bacteria</taxon>
        <taxon>Pseudomonadati</taxon>
        <taxon>Myxococcota</taxon>
        <taxon>Polyangia</taxon>
        <taxon>Nannocystales</taxon>
        <taxon>Nannocystaceae</taxon>
        <taxon>Nannocystis</taxon>
    </lineage>
</organism>
<keyword evidence="7" id="KW-1185">Reference proteome</keyword>
<sequence length="468" mass="50686">MRRAPVALPIVILLLACREGAEDGLVAPLGAVPLVDVDPDPDAIEVSVIAAPASWAFLPGKPAEVWAYRDGNAEDAAARVPGPMLLGKLGDRVTVHFRNELPEPTTVHWHGLKVPARHDGSNVSQTPVAPGEGFTYEFTLTDAGLFWFHPHVEADAQIERGLYAPIVVRGADEVPVDAERVLVLDDVKLESSGLLSPTITSLDLMVGRQGNVLLVNGESQPRVEARAGARERWRLLNTANGTFFNVALAGRSLRVIGWDGGLLARPYEVEALVIAPGERYDVLVELGGAAGDAIELQTRHYDRGHDLPDPGPRRLATFALQAPVKAPAPALPTRWGEVAALPITDATPRRSIRLGEQAAAGPADEPRFSINDEQYPAVTPLAIGAEALEIWEIENGAEMDHPFHVHGVFFQVLDQPHLGWKDTVNVPRDATVRIAARFDNPGTWMYHCHILEHAERGMMGVLRVGATK</sequence>
<keyword evidence="1" id="KW-0479">Metal-binding</keyword>
<dbReference type="PANTHER" id="PTHR11709">
    <property type="entry name" value="MULTI-COPPER OXIDASE"/>
    <property type="match status" value="1"/>
</dbReference>
<dbReference type="Gene3D" id="2.60.40.420">
    <property type="entry name" value="Cupredoxins - blue copper proteins"/>
    <property type="match status" value="3"/>
</dbReference>
<evidence type="ECO:0000259" key="4">
    <source>
        <dbReference type="Pfam" id="PF07731"/>
    </source>
</evidence>
<dbReference type="Pfam" id="PF00394">
    <property type="entry name" value="Cu-oxidase"/>
    <property type="match status" value="1"/>
</dbReference>
<gene>
    <name evidence="6" type="ORF">O0S08_11185</name>
</gene>
<protein>
    <submittedName>
        <fullName evidence="6">Multicopper oxidase family protein</fullName>
    </submittedName>
</protein>
<dbReference type="InterPro" id="IPR011706">
    <property type="entry name" value="Cu-oxidase_C"/>
</dbReference>
<feature type="domain" description="Plastocyanin-like" evidence="5">
    <location>
        <begin position="79"/>
        <end position="170"/>
    </location>
</feature>
<dbReference type="SUPFAM" id="SSF49503">
    <property type="entry name" value="Cupredoxins"/>
    <property type="match status" value="3"/>
</dbReference>
<dbReference type="InterPro" id="IPR001117">
    <property type="entry name" value="Cu-oxidase_2nd"/>
</dbReference>
<feature type="domain" description="Plastocyanin-like" evidence="3">
    <location>
        <begin position="213"/>
        <end position="286"/>
    </location>
</feature>
<name>A0ABY7HBQ7_9BACT</name>